<keyword evidence="2" id="KW-1185">Reference proteome</keyword>
<dbReference type="AlphaFoldDB" id="A0A931N2M0"/>
<evidence type="ECO:0000313" key="1">
    <source>
        <dbReference type="EMBL" id="MBH0779645.1"/>
    </source>
</evidence>
<reference evidence="1" key="1">
    <citation type="submission" date="2020-11" db="EMBL/GenBank/DDBJ databases">
        <title>Nocardia NEAU-351.nov., a novel actinomycete isolated from the cow dung.</title>
        <authorList>
            <person name="Zhang X."/>
        </authorList>
    </citation>
    <scope>NUCLEOTIDE SEQUENCE</scope>
    <source>
        <strain evidence="1">NEAU-351</strain>
    </source>
</reference>
<sequence>MHRRRAHPNAAPHVFELRPGDIVLLPAAGARVSSGCSVEVLGVYRDSTPLPDGRVLAPEGPPDVVVLRAPAPGDSTVRLTTGDPFRATASRELSVIVR</sequence>
<name>A0A931N2M0_9NOCA</name>
<protein>
    <submittedName>
        <fullName evidence="1">Uncharacterized protein</fullName>
    </submittedName>
</protein>
<proteinExistence type="predicted"/>
<gene>
    <name evidence="1" type="ORF">IT779_25570</name>
</gene>
<evidence type="ECO:0000313" key="2">
    <source>
        <dbReference type="Proteomes" id="UP000655751"/>
    </source>
</evidence>
<dbReference type="EMBL" id="JADMLG010000011">
    <property type="protein sequence ID" value="MBH0779645.1"/>
    <property type="molecule type" value="Genomic_DNA"/>
</dbReference>
<dbReference type="Proteomes" id="UP000655751">
    <property type="component" value="Unassembled WGS sequence"/>
</dbReference>
<organism evidence="1 2">
    <name type="scientific">Nocardia bovistercoris</name>
    <dbReference type="NCBI Taxonomy" id="2785916"/>
    <lineage>
        <taxon>Bacteria</taxon>
        <taxon>Bacillati</taxon>
        <taxon>Actinomycetota</taxon>
        <taxon>Actinomycetes</taxon>
        <taxon>Mycobacteriales</taxon>
        <taxon>Nocardiaceae</taxon>
        <taxon>Nocardia</taxon>
    </lineage>
</organism>
<comment type="caution">
    <text evidence="1">The sequence shown here is derived from an EMBL/GenBank/DDBJ whole genome shotgun (WGS) entry which is preliminary data.</text>
</comment>
<accession>A0A931N2M0</accession>
<dbReference type="RefSeq" id="WP_196151943.1">
    <property type="nucleotide sequence ID" value="NZ_JADMLG010000011.1"/>
</dbReference>